<feature type="region of interest" description="Disordered" evidence="1">
    <location>
        <begin position="50"/>
        <end position="83"/>
    </location>
</feature>
<evidence type="ECO:0000313" key="3">
    <source>
        <dbReference type="Proteomes" id="UP000499080"/>
    </source>
</evidence>
<feature type="compositionally biased region" description="Gly residues" evidence="1">
    <location>
        <begin position="74"/>
        <end position="83"/>
    </location>
</feature>
<dbReference type="AlphaFoldDB" id="A0A4Y2WMX5"/>
<organism evidence="2 3">
    <name type="scientific">Araneus ventricosus</name>
    <name type="common">Orbweaver spider</name>
    <name type="synonym">Epeira ventricosa</name>
    <dbReference type="NCBI Taxonomy" id="182803"/>
    <lineage>
        <taxon>Eukaryota</taxon>
        <taxon>Metazoa</taxon>
        <taxon>Ecdysozoa</taxon>
        <taxon>Arthropoda</taxon>
        <taxon>Chelicerata</taxon>
        <taxon>Arachnida</taxon>
        <taxon>Araneae</taxon>
        <taxon>Araneomorphae</taxon>
        <taxon>Entelegynae</taxon>
        <taxon>Araneoidea</taxon>
        <taxon>Araneidae</taxon>
        <taxon>Araneus</taxon>
    </lineage>
</organism>
<dbReference type="EMBL" id="BGPR01063695">
    <property type="protein sequence ID" value="GBO38853.1"/>
    <property type="molecule type" value="Genomic_DNA"/>
</dbReference>
<gene>
    <name evidence="2" type="ORF">AVEN_148732_1</name>
</gene>
<dbReference type="Proteomes" id="UP000499080">
    <property type="component" value="Unassembled WGS sequence"/>
</dbReference>
<feature type="non-terminal residue" evidence="2">
    <location>
        <position position="83"/>
    </location>
</feature>
<name>A0A4Y2WMX5_ARAVE</name>
<protein>
    <submittedName>
        <fullName evidence="2">Uncharacterized protein</fullName>
    </submittedName>
</protein>
<sequence>MRAPHVQQALPKLGKLSREGTHRTVSTQPNHCFFTRSFSDGEKFLNHIRTSSSRSGQKFLPSAPKVPLENVSGQRGGTLAGAA</sequence>
<accession>A0A4Y2WMX5</accession>
<comment type="caution">
    <text evidence="2">The sequence shown here is derived from an EMBL/GenBank/DDBJ whole genome shotgun (WGS) entry which is preliminary data.</text>
</comment>
<keyword evidence="3" id="KW-1185">Reference proteome</keyword>
<evidence type="ECO:0000256" key="1">
    <source>
        <dbReference type="SAM" id="MobiDB-lite"/>
    </source>
</evidence>
<feature type="region of interest" description="Disordered" evidence="1">
    <location>
        <begin position="1"/>
        <end position="27"/>
    </location>
</feature>
<evidence type="ECO:0000313" key="2">
    <source>
        <dbReference type="EMBL" id="GBO38853.1"/>
    </source>
</evidence>
<proteinExistence type="predicted"/>
<reference evidence="2 3" key="1">
    <citation type="journal article" date="2019" name="Sci. Rep.">
        <title>Orb-weaving spider Araneus ventricosus genome elucidates the spidroin gene catalogue.</title>
        <authorList>
            <person name="Kono N."/>
            <person name="Nakamura H."/>
            <person name="Ohtoshi R."/>
            <person name="Moran D.A.P."/>
            <person name="Shinohara A."/>
            <person name="Yoshida Y."/>
            <person name="Fujiwara M."/>
            <person name="Mori M."/>
            <person name="Tomita M."/>
            <person name="Arakawa K."/>
        </authorList>
    </citation>
    <scope>NUCLEOTIDE SEQUENCE [LARGE SCALE GENOMIC DNA]</scope>
</reference>